<protein>
    <submittedName>
        <fullName evidence="2">Uncharacterized protein</fullName>
    </submittedName>
</protein>
<proteinExistence type="predicted"/>
<sequence>MTDKTFLFNKCCNPPKWKSYGIAIEETVTYSKLLGQKREFHQFIEFNDKISNSGNMDSYCIVDKRYSPSKGSNIDIFVFNDDEHYDALYLGYSVHKDYAIENCNDLITFLNFNKNCTFHLHNSFIYVKSADRFKWVLFFGMLEFLVKNLNMSVIGSQFYFPLFSKFLIMNELQLMISLQSWFKSLNTNFQKTLSQTNEVSAIRFKKSLPTRASYSLSALQNLKNKISFCSEQTVEKMNLSMYTCKSSQKVQLKRKSVDSCAGEDSLSNTKKFKSQNACHCKNNTWKIFTSFEKTSILNYTSILEARKLMDSSEAMHIFPTDCMHNSNSSRLHQNRNRLNQEIFPELDKSDIFSQTQLLYNVIELKNTTNLNLQETNENPPKYEHISDVHAFKEMKSDNKEHFALGDIGNLQLSVLECEEKECKNEGTCSEAINTGKSKNITSPSVENLHKAGSIGIKGHSVSFQTVSGKSLKISEAALQAAEKMFEDISSENLDIVPQKKTQNVLQLKSTVNDKCCVGFQTASGKSLHASKLALEAAEKLFKEITVEEEIDVFPEKQTQTKQNNKEYYPSLKECVDEDISKVLAENFFEDIAFDDKEMDSKLTDDSVTLNLQKSENVQTHKRKKSLGGRRTLKPYVLKK</sequence>
<name>A0A8T0EIZ6_ARGBR</name>
<dbReference type="Proteomes" id="UP000807504">
    <property type="component" value="Unassembled WGS sequence"/>
</dbReference>
<evidence type="ECO:0000256" key="1">
    <source>
        <dbReference type="SAM" id="MobiDB-lite"/>
    </source>
</evidence>
<dbReference type="OMA" id="IMTDKTF"/>
<dbReference type="EMBL" id="JABXBU010002228">
    <property type="protein sequence ID" value="KAF8771308.1"/>
    <property type="molecule type" value="Genomic_DNA"/>
</dbReference>
<reference evidence="2" key="2">
    <citation type="submission" date="2020-06" db="EMBL/GenBank/DDBJ databases">
        <authorList>
            <person name="Sheffer M."/>
        </authorList>
    </citation>
    <scope>NUCLEOTIDE SEQUENCE</scope>
</reference>
<comment type="caution">
    <text evidence="2">The sequence shown here is derived from an EMBL/GenBank/DDBJ whole genome shotgun (WGS) entry which is preliminary data.</text>
</comment>
<gene>
    <name evidence="2" type="ORF">HNY73_018746</name>
</gene>
<dbReference type="AlphaFoldDB" id="A0A8T0EIZ6"/>
<dbReference type="Pfam" id="PF00634">
    <property type="entry name" value="BRCA2"/>
    <property type="match status" value="1"/>
</dbReference>
<organism evidence="2 3">
    <name type="scientific">Argiope bruennichi</name>
    <name type="common">Wasp spider</name>
    <name type="synonym">Aranea bruennichi</name>
    <dbReference type="NCBI Taxonomy" id="94029"/>
    <lineage>
        <taxon>Eukaryota</taxon>
        <taxon>Metazoa</taxon>
        <taxon>Ecdysozoa</taxon>
        <taxon>Arthropoda</taxon>
        <taxon>Chelicerata</taxon>
        <taxon>Arachnida</taxon>
        <taxon>Araneae</taxon>
        <taxon>Araneomorphae</taxon>
        <taxon>Entelegynae</taxon>
        <taxon>Araneoidea</taxon>
        <taxon>Araneidae</taxon>
        <taxon>Argiope</taxon>
    </lineage>
</organism>
<dbReference type="InterPro" id="IPR002093">
    <property type="entry name" value="BRCA2_repeat"/>
</dbReference>
<keyword evidence="3" id="KW-1185">Reference proteome</keyword>
<evidence type="ECO:0000313" key="3">
    <source>
        <dbReference type="Proteomes" id="UP000807504"/>
    </source>
</evidence>
<dbReference type="PROSITE" id="PS50138">
    <property type="entry name" value="BRCA2_REPEAT"/>
    <property type="match status" value="2"/>
</dbReference>
<feature type="region of interest" description="Disordered" evidence="1">
    <location>
        <begin position="613"/>
        <end position="639"/>
    </location>
</feature>
<accession>A0A8T0EIZ6</accession>
<evidence type="ECO:0000313" key="2">
    <source>
        <dbReference type="EMBL" id="KAF8771308.1"/>
    </source>
</evidence>
<feature type="compositionally biased region" description="Basic residues" evidence="1">
    <location>
        <begin position="619"/>
        <end position="639"/>
    </location>
</feature>
<reference evidence="2" key="1">
    <citation type="journal article" date="2020" name="bioRxiv">
        <title>Chromosome-level reference genome of the European wasp spider Argiope bruennichi: a resource for studies on range expansion and evolutionary adaptation.</title>
        <authorList>
            <person name="Sheffer M.M."/>
            <person name="Hoppe A."/>
            <person name="Krehenwinkel H."/>
            <person name="Uhl G."/>
            <person name="Kuss A.W."/>
            <person name="Jensen L."/>
            <person name="Jensen C."/>
            <person name="Gillespie R.G."/>
            <person name="Hoff K.J."/>
            <person name="Prost S."/>
        </authorList>
    </citation>
    <scope>NUCLEOTIDE SEQUENCE</scope>
</reference>